<accession>A0A8S5N2T5</accession>
<dbReference type="Gene3D" id="1.10.10.1400">
    <property type="entry name" value="Terminase, small subunit, N-terminal DNA-binding domain, HTH motif"/>
    <property type="match status" value="1"/>
</dbReference>
<protein>
    <submittedName>
        <fullName evidence="3">Terminase small subunit</fullName>
    </submittedName>
</protein>
<sequence length="163" mass="18262">MAERDDLQARIAAAARPLTDRQRAFVLEYLRDLNGTQAAIRAGYAGDRAASTASRLLRKPEIRAFRDVLMEERFEAVGITRYNLVLCVWEQYLKCCQKEPVMEWDSEAHAWVHKGQWTYNVKGALKALEMLGKMLPETAGKDDGAPAGLEALLMGGEMGGREF</sequence>
<evidence type="ECO:0000256" key="2">
    <source>
        <dbReference type="ARBA" id="ARBA00023219"/>
    </source>
</evidence>
<reference evidence="3" key="1">
    <citation type="journal article" date="2021" name="Proc. Natl. Acad. Sci. U.S.A.">
        <title>A Catalog of Tens of Thousands of Viruses from Human Metagenomes Reveals Hidden Associations with Chronic Diseases.</title>
        <authorList>
            <person name="Tisza M.J."/>
            <person name="Buck C.B."/>
        </authorList>
    </citation>
    <scope>NUCLEOTIDE SEQUENCE</scope>
    <source>
        <strain evidence="3">CtzMH52</strain>
    </source>
</reference>
<dbReference type="InterPro" id="IPR052404">
    <property type="entry name" value="SPP1-like_terminase"/>
</dbReference>
<dbReference type="EMBL" id="BK015048">
    <property type="protein sequence ID" value="DAD88792.1"/>
    <property type="molecule type" value="Genomic_DNA"/>
</dbReference>
<name>A0A8S5N2T5_9CAUD</name>
<organism evidence="3">
    <name type="scientific">Podoviridae sp. ctzMH52</name>
    <dbReference type="NCBI Taxonomy" id="2826596"/>
    <lineage>
        <taxon>Viruses</taxon>
        <taxon>Duplodnaviria</taxon>
        <taxon>Heunggongvirae</taxon>
        <taxon>Uroviricota</taxon>
        <taxon>Caudoviricetes</taxon>
    </lineage>
</organism>
<dbReference type="InterPro" id="IPR005335">
    <property type="entry name" value="Terminase_ssu"/>
</dbReference>
<proteinExistence type="predicted"/>
<evidence type="ECO:0000313" key="3">
    <source>
        <dbReference type="EMBL" id="DAD88792.1"/>
    </source>
</evidence>
<keyword evidence="1" id="KW-1188">Viral release from host cell</keyword>
<keyword evidence="2" id="KW-0231">Viral genome packaging</keyword>
<dbReference type="PANTHER" id="PTHR41328">
    <property type="entry name" value="TERMINASE SMALL SUBUNIT-RELATED"/>
    <property type="match status" value="1"/>
</dbReference>
<evidence type="ECO:0000256" key="1">
    <source>
        <dbReference type="ARBA" id="ARBA00022612"/>
    </source>
</evidence>
<dbReference type="PANTHER" id="PTHR41328:SF2">
    <property type="entry name" value="TERMINASE SMALL SUBUNIT"/>
    <property type="match status" value="1"/>
</dbReference>
<dbReference type="GO" id="GO:0051276">
    <property type="term" value="P:chromosome organization"/>
    <property type="evidence" value="ECO:0007669"/>
    <property type="project" value="InterPro"/>
</dbReference>
<dbReference type="Pfam" id="PF03592">
    <property type="entry name" value="Terminase_2"/>
    <property type="match status" value="1"/>
</dbReference>
<dbReference type="InterPro" id="IPR038713">
    <property type="entry name" value="Terminase_Gp1_N_sf"/>
</dbReference>